<evidence type="ECO:0000313" key="2">
    <source>
        <dbReference type="EMBL" id="GLR70089.1"/>
    </source>
</evidence>
<reference evidence="2" key="2">
    <citation type="submission" date="2023-01" db="EMBL/GenBank/DDBJ databases">
        <title>Draft genome sequence of Agaribacter marinus strain NBRC 110023.</title>
        <authorList>
            <person name="Sun Q."/>
            <person name="Mori K."/>
        </authorList>
    </citation>
    <scope>NUCLEOTIDE SEQUENCE</scope>
    <source>
        <strain evidence="2">NBRC 110023</strain>
    </source>
</reference>
<accession>A0AA37SXR1</accession>
<dbReference type="Proteomes" id="UP001156601">
    <property type="component" value="Unassembled WGS sequence"/>
</dbReference>
<organism evidence="2 3">
    <name type="scientific">Agaribacter marinus</name>
    <dbReference type="NCBI Taxonomy" id="1431249"/>
    <lineage>
        <taxon>Bacteria</taxon>
        <taxon>Pseudomonadati</taxon>
        <taxon>Pseudomonadota</taxon>
        <taxon>Gammaproteobacteria</taxon>
        <taxon>Alteromonadales</taxon>
        <taxon>Alteromonadaceae</taxon>
        <taxon>Agaribacter</taxon>
    </lineage>
</organism>
<gene>
    <name evidence="2" type="ORF">GCM10007852_09970</name>
</gene>
<feature type="signal peptide" evidence="1">
    <location>
        <begin position="1"/>
        <end position="27"/>
    </location>
</feature>
<dbReference type="RefSeq" id="WP_284216395.1">
    <property type="nucleotide sequence ID" value="NZ_BSOT01000005.1"/>
</dbReference>
<name>A0AA37SXR1_9ALTE</name>
<feature type="chain" id="PRO_5041230199" description="DUF2845 domain-containing protein" evidence="1">
    <location>
        <begin position="28"/>
        <end position="105"/>
    </location>
</feature>
<keyword evidence="1" id="KW-0732">Signal</keyword>
<dbReference type="AlphaFoldDB" id="A0AA37SXR1"/>
<dbReference type="InterPro" id="IPR021268">
    <property type="entry name" value="DUF2845"/>
</dbReference>
<evidence type="ECO:0008006" key="4">
    <source>
        <dbReference type="Google" id="ProtNLM"/>
    </source>
</evidence>
<dbReference type="EMBL" id="BSOT01000005">
    <property type="protein sequence ID" value="GLR70089.1"/>
    <property type="molecule type" value="Genomic_DNA"/>
</dbReference>
<comment type="caution">
    <text evidence="2">The sequence shown here is derived from an EMBL/GenBank/DDBJ whole genome shotgun (WGS) entry which is preliminary data.</text>
</comment>
<evidence type="ECO:0000313" key="3">
    <source>
        <dbReference type="Proteomes" id="UP001156601"/>
    </source>
</evidence>
<evidence type="ECO:0000256" key="1">
    <source>
        <dbReference type="SAM" id="SignalP"/>
    </source>
</evidence>
<reference evidence="2" key="1">
    <citation type="journal article" date="2014" name="Int. J. Syst. Evol. Microbiol.">
        <title>Complete genome sequence of Corynebacterium casei LMG S-19264T (=DSM 44701T), isolated from a smear-ripened cheese.</title>
        <authorList>
            <consortium name="US DOE Joint Genome Institute (JGI-PGF)"/>
            <person name="Walter F."/>
            <person name="Albersmeier A."/>
            <person name="Kalinowski J."/>
            <person name="Ruckert C."/>
        </authorList>
    </citation>
    <scope>NUCLEOTIDE SEQUENCE</scope>
    <source>
        <strain evidence="2">NBRC 110023</strain>
    </source>
</reference>
<sequence>MNAKRSKCLFILVASIIHFSFLPAAHADSLRCGNKLVNIGSTKAEVKLKCGTPIDIDDVGQLYDKKRKVLYRIERYTYAFGKGTLLKILEFRNGKLYAIEYGPRI</sequence>
<proteinExistence type="predicted"/>
<dbReference type="Pfam" id="PF11006">
    <property type="entry name" value="DUF2845"/>
    <property type="match status" value="1"/>
</dbReference>
<keyword evidence="3" id="KW-1185">Reference proteome</keyword>
<protein>
    <recommendedName>
        <fullName evidence="4">DUF2845 domain-containing protein</fullName>
    </recommendedName>
</protein>